<evidence type="ECO:0000313" key="2">
    <source>
        <dbReference type="EMBL" id="CAA9529975.1"/>
    </source>
</evidence>
<reference evidence="2" key="1">
    <citation type="submission" date="2020-02" db="EMBL/GenBank/DDBJ databases">
        <authorList>
            <person name="Meier V. D."/>
        </authorList>
    </citation>
    <scope>NUCLEOTIDE SEQUENCE</scope>
    <source>
        <strain evidence="2">AVDCRST_MAG05</strain>
    </source>
</reference>
<gene>
    <name evidence="2" type="ORF">AVDCRST_MAG05-4320</name>
</gene>
<protein>
    <submittedName>
        <fullName evidence="2">Uncharacterized protein</fullName>
    </submittedName>
</protein>
<feature type="non-terminal residue" evidence="2">
    <location>
        <position position="75"/>
    </location>
</feature>
<dbReference type="AlphaFoldDB" id="A0A6J4TQK8"/>
<organism evidence="2">
    <name type="scientific">uncultured Rubrobacteraceae bacterium</name>
    <dbReference type="NCBI Taxonomy" id="349277"/>
    <lineage>
        <taxon>Bacteria</taxon>
        <taxon>Bacillati</taxon>
        <taxon>Actinomycetota</taxon>
        <taxon>Rubrobacteria</taxon>
        <taxon>Rubrobacterales</taxon>
        <taxon>Rubrobacteraceae</taxon>
        <taxon>environmental samples</taxon>
    </lineage>
</organism>
<proteinExistence type="predicted"/>
<dbReference type="EMBL" id="CADCVM010000470">
    <property type="protein sequence ID" value="CAA9529975.1"/>
    <property type="molecule type" value="Genomic_DNA"/>
</dbReference>
<evidence type="ECO:0000256" key="1">
    <source>
        <dbReference type="SAM" id="MobiDB-lite"/>
    </source>
</evidence>
<feature type="region of interest" description="Disordered" evidence="1">
    <location>
        <begin position="1"/>
        <end position="75"/>
    </location>
</feature>
<accession>A0A6J4TQK8</accession>
<feature type="non-terminal residue" evidence="2">
    <location>
        <position position="1"/>
    </location>
</feature>
<name>A0A6J4TQK8_9ACTN</name>
<sequence>DRGVQAAQGQELQPYRRALPFFGQRGVPEDVHPGRRAGGRPGAGELLRRHPGEQPQGHPKRQGDARRPASGRARV</sequence>